<accession>A0A3G4UUY4</accession>
<proteinExistence type="predicted"/>
<dbReference type="GeneID" id="93810395"/>
<sequence>MSKVINLLARLGADPSLQAPEALDKALAEAGVSAEIATAIKDKDLLQLKAELDLCPDVFCIFFPAEDEPEKDEQEDDEENQASQLQAVAS</sequence>
<protein>
    <submittedName>
        <fullName evidence="2">Uncharacterized protein</fullName>
    </submittedName>
</protein>
<name>A0A380AF66_9GAMM</name>
<feature type="compositionally biased region" description="Polar residues" evidence="1">
    <location>
        <begin position="81"/>
        <end position="90"/>
    </location>
</feature>
<reference evidence="2 3" key="1">
    <citation type="submission" date="2018-06" db="EMBL/GenBank/DDBJ databases">
        <authorList>
            <consortium name="Pathogen Informatics"/>
            <person name="Doyle S."/>
        </authorList>
    </citation>
    <scope>NUCLEOTIDE SEQUENCE [LARGE SCALE GENOMIC DNA]</scope>
    <source>
        <strain evidence="2 3">NCTC10738</strain>
    </source>
</reference>
<dbReference type="EMBL" id="UGYO01000001">
    <property type="protein sequence ID" value="SUI79213.1"/>
    <property type="molecule type" value="Genomic_DNA"/>
</dbReference>
<accession>A0A380AF66</accession>
<evidence type="ECO:0000313" key="3">
    <source>
        <dbReference type="Proteomes" id="UP000254069"/>
    </source>
</evidence>
<keyword evidence="3" id="KW-1185">Reference proteome</keyword>
<evidence type="ECO:0000256" key="1">
    <source>
        <dbReference type="SAM" id="MobiDB-lite"/>
    </source>
</evidence>
<organism evidence="2 3">
    <name type="scientific">Shewanella algae</name>
    <dbReference type="NCBI Taxonomy" id="38313"/>
    <lineage>
        <taxon>Bacteria</taxon>
        <taxon>Pseudomonadati</taxon>
        <taxon>Pseudomonadota</taxon>
        <taxon>Gammaproteobacteria</taxon>
        <taxon>Alteromonadales</taxon>
        <taxon>Shewanellaceae</taxon>
        <taxon>Shewanella</taxon>
    </lineage>
</organism>
<gene>
    <name evidence="2" type="ORF">NCTC10738_02717</name>
</gene>
<feature type="compositionally biased region" description="Acidic residues" evidence="1">
    <location>
        <begin position="66"/>
        <end position="80"/>
    </location>
</feature>
<dbReference type="AlphaFoldDB" id="A0A380AF66"/>
<dbReference type="Proteomes" id="UP000254069">
    <property type="component" value="Unassembled WGS sequence"/>
</dbReference>
<evidence type="ECO:0000313" key="2">
    <source>
        <dbReference type="EMBL" id="SUI79213.1"/>
    </source>
</evidence>
<feature type="region of interest" description="Disordered" evidence="1">
    <location>
        <begin position="66"/>
        <end position="90"/>
    </location>
</feature>
<dbReference type="RefSeq" id="WP_025011386.1">
    <property type="nucleotide sequence ID" value="NZ_AP024612.1"/>
</dbReference>